<comment type="caution">
    <text evidence="4">The sequence shown here is derived from an EMBL/GenBank/DDBJ whole genome shotgun (WGS) entry which is preliminary data.</text>
</comment>
<comment type="subcellular location">
    <subcellularLocation>
        <location evidence="1">Secreted</location>
    </subcellularLocation>
</comment>
<evidence type="ECO:0000313" key="5">
    <source>
        <dbReference type="Proteomes" id="UP001143372"/>
    </source>
</evidence>
<dbReference type="PRINTS" id="PR00313">
    <property type="entry name" value="CABNDNGRPT"/>
</dbReference>
<evidence type="ECO:0000256" key="3">
    <source>
        <dbReference type="SAM" id="MobiDB-lite"/>
    </source>
</evidence>
<keyword evidence="5" id="KW-1185">Reference proteome</keyword>
<organism evidence="4 5">
    <name type="scientific">Hansschlegelia plantiphila</name>
    <dbReference type="NCBI Taxonomy" id="374655"/>
    <lineage>
        <taxon>Bacteria</taxon>
        <taxon>Pseudomonadati</taxon>
        <taxon>Pseudomonadota</taxon>
        <taxon>Alphaproteobacteria</taxon>
        <taxon>Hyphomicrobiales</taxon>
        <taxon>Methylopilaceae</taxon>
        <taxon>Hansschlegelia</taxon>
    </lineage>
</organism>
<dbReference type="RefSeq" id="WP_271167885.1">
    <property type="nucleotide sequence ID" value="NZ_BSFI01000007.1"/>
</dbReference>
<feature type="region of interest" description="Disordered" evidence="3">
    <location>
        <begin position="559"/>
        <end position="605"/>
    </location>
</feature>
<sequence>MISIENVRTAGGNDTIAGSSDENYITAAAGDDVVEGRGGADHLDGGTGVDTLSYAGSSAGVVVAINGAASGGDAQGDVLLNFENLYGSNYNDSLAGDGGVNALFGSVGADTLKGAGGADRLDGGTGVDSMQGGADNDVYVVDSASDVVDELAFLGSGIDTVETAITLDMSNAATFKGDVENLTLTGAAAINGTGNALDNLITGNEESNILTGAGGSDILVGGAGNDVLRGGAGNDVYVIDGLTDRVNESIAGSDGVDTVQTTFSFSLANTTVILGDVENLTLLGTDDINATGNALANLLIGNVGANLLTGGAGTDTLMGGAGADTMRGGANGDVYYVDDLADVVDESVSGSGGVDTIVTAMAYDLASPATEVHGSIENLILTGADNIDGKGTNAANVLTGNAGVNTLDGREGADTLDGGAGADVMIGGLGDDVYYVSITEDQTVEAKNAGTDLVYSTTTYSLAHQWVENLTLTGSAAADATGNSLANVLTGNVGNNVLDGSTGADTMAGGAGSDTYYVDNSGDRVSEADVAGSDIVYATVSFSIAGQYVENLVLTGSADTDGTGNSLNNRLTGSSGDNLLSGRDGADTLSGGVGNDTLDGGDGADRLTGGVGSDTFIVDTNADVVMEARGQGAADTVIASATFTLNSAAEIEVMKTTDAAATTAINLNGNSFAQSLTGNAGANALNGGGGADTMTGGAGSDTYTIDNAGDVVIEANVSGVDTVNASVTFSLAHQFVENLTLTGAAAIDATGNSLDNVLTGNAGVNVLTGGTGDDDYYVQTVGDKAVEANGQGDDRVLSSVSYSLAGQYIERLRLTGDGDVNATGNSLKNTIAGNDHDNILDGMTGADRIAGGAGHDAFVFSTTLGSSNVDAITDFSAADDTMRLGQSVFAGLALGALSADAFHLGTAAADASDRIIFNNTTGALFFDRDGTGATYKAVQFATLENHATITAADFTII</sequence>
<reference evidence="4" key="2">
    <citation type="submission" date="2023-01" db="EMBL/GenBank/DDBJ databases">
        <authorList>
            <person name="Sun Q."/>
            <person name="Evtushenko L."/>
        </authorList>
    </citation>
    <scope>NUCLEOTIDE SEQUENCE</scope>
    <source>
        <strain evidence="4">VKM B-2347</strain>
    </source>
</reference>
<reference evidence="4" key="1">
    <citation type="journal article" date="2014" name="Int. J. Syst. Evol. Microbiol.">
        <title>Complete genome sequence of Corynebacterium casei LMG S-19264T (=DSM 44701T), isolated from a smear-ripened cheese.</title>
        <authorList>
            <consortium name="US DOE Joint Genome Institute (JGI-PGF)"/>
            <person name="Walter F."/>
            <person name="Albersmeier A."/>
            <person name="Kalinowski J."/>
            <person name="Ruckert C."/>
        </authorList>
    </citation>
    <scope>NUCLEOTIDE SEQUENCE</scope>
    <source>
        <strain evidence="4">VKM B-2347</strain>
    </source>
</reference>
<dbReference type="SUPFAM" id="SSF51120">
    <property type="entry name" value="beta-Roll"/>
    <property type="match status" value="5"/>
</dbReference>
<dbReference type="InterPro" id="IPR011049">
    <property type="entry name" value="Serralysin-like_metalloprot_C"/>
</dbReference>
<dbReference type="GO" id="GO:0005576">
    <property type="term" value="C:extracellular region"/>
    <property type="evidence" value="ECO:0007669"/>
    <property type="project" value="UniProtKB-SubCell"/>
</dbReference>
<dbReference type="Proteomes" id="UP001143372">
    <property type="component" value="Unassembled WGS sequence"/>
</dbReference>
<dbReference type="PROSITE" id="PS00330">
    <property type="entry name" value="HEMOLYSIN_CALCIUM"/>
    <property type="match status" value="4"/>
</dbReference>
<gene>
    <name evidence="4" type="ORF">GCM10008179_12690</name>
</gene>
<proteinExistence type="predicted"/>
<feature type="compositionally biased region" description="Polar residues" evidence="3">
    <location>
        <begin position="559"/>
        <end position="578"/>
    </location>
</feature>
<dbReference type="AlphaFoldDB" id="A0A9W6MV86"/>
<keyword evidence="2" id="KW-0964">Secreted</keyword>
<dbReference type="Gene3D" id="2.150.10.10">
    <property type="entry name" value="Serralysin-like metalloprotease, C-terminal"/>
    <property type="match status" value="6"/>
</dbReference>
<dbReference type="GO" id="GO:0005509">
    <property type="term" value="F:calcium ion binding"/>
    <property type="evidence" value="ECO:0007669"/>
    <property type="project" value="InterPro"/>
</dbReference>
<dbReference type="Pfam" id="PF00353">
    <property type="entry name" value="HemolysinCabind"/>
    <property type="match status" value="11"/>
</dbReference>
<name>A0A9W6MV86_9HYPH</name>
<evidence type="ECO:0000313" key="4">
    <source>
        <dbReference type="EMBL" id="GLK67631.1"/>
    </source>
</evidence>
<dbReference type="EMBL" id="BSFI01000007">
    <property type="protein sequence ID" value="GLK67631.1"/>
    <property type="molecule type" value="Genomic_DNA"/>
</dbReference>
<evidence type="ECO:0000256" key="1">
    <source>
        <dbReference type="ARBA" id="ARBA00004613"/>
    </source>
</evidence>
<dbReference type="InterPro" id="IPR050557">
    <property type="entry name" value="RTX_toxin/Mannuronan_C5-epim"/>
</dbReference>
<dbReference type="PANTHER" id="PTHR38340:SF1">
    <property type="entry name" value="S-LAYER PROTEIN"/>
    <property type="match status" value="1"/>
</dbReference>
<evidence type="ECO:0000256" key="2">
    <source>
        <dbReference type="ARBA" id="ARBA00022525"/>
    </source>
</evidence>
<dbReference type="InterPro" id="IPR001343">
    <property type="entry name" value="Hemolysn_Ca-bd"/>
</dbReference>
<accession>A0A9W6MV86</accession>
<protein>
    <submittedName>
        <fullName evidence="4">Hemolysin D</fullName>
    </submittedName>
</protein>
<dbReference type="PANTHER" id="PTHR38340">
    <property type="entry name" value="S-LAYER PROTEIN"/>
    <property type="match status" value="1"/>
</dbReference>
<dbReference type="InterPro" id="IPR018511">
    <property type="entry name" value="Hemolysin-typ_Ca-bd_CS"/>
</dbReference>